<dbReference type="AlphaFoldDB" id="A0A6A6P7T6"/>
<dbReference type="Proteomes" id="UP000799766">
    <property type="component" value="Unassembled WGS sequence"/>
</dbReference>
<gene>
    <name evidence="2" type="ORF">BDY21DRAFT_191538</name>
</gene>
<evidence type="ECO:0000256" key="1">
    <source>
        <dbReference type="SAM" id="MobiDB-lite"/>
    </source>
</evidence>
<reference evidence="2" key="1">
    <citation type="journal article" date="2020" name="Stud. Mycol.">
        <title>101 Dothideomycetes genomes: a test case for predicting lifestyles and emergence of pathogens.</title>
        <authorList>
            <person name="Haridas S."/>
            <person name="Albert R."/>
            <person name="Binder M."/>
            <person name="Bloem J."/>
            <person name="Labutti K."/>
            <person name="Salamov A."/>
            <person name="Andreopoulos B."/>
            <person name="Baker S."/>
            <person name="Barry K."/>
            <person name="Bills G."/>
            <person name="Bluhm B."/>
            <person name="Cannon C."/>
            <person name="Castanera R."/>
            <person name="Culley D."/>
            <person name="Daum C."/>
            <person name="Ezra D."/>
            <person name="Gonzalez J."/>
            <person name="Henrissat B."/>
            <person name="Kuo A."/>
            <person name="Liang C."/>
            <person name="Lipzen A."/>
            <person name="Lutzoni F."/>
            <person name="Magnuson J."/>
            <person name="Mondo S."/>
            <person name="Nolan M."/>
            <person name="Ohm R."/>
            <person name="Pangilinan J."/>
            <person name="Park H.-J."/>
            <person name="Ramirez L."/>
            <person name="Alfaro M."/>
            <person name="Sun H."/>
            <person name="Tritt A."/>
            <person name="Yoshinaga Y."/>
            <person name="Zwiers L.-H."/>
            <person name="Turgeon B."/>
            <person name="Goodwin S."/>
            <person name="Spatafora J."/>
            <person name="Crous P."/>
            <person name="Grigoriev I."/>
        </authorList>
    </citation>
    <scope>NUCLEOTIDE SEQUENCE</scope>
    <source>
        <strain evidence="2">ATCC 16933</strain>
    </source>
</reference>
<feature type="region of interest" description="Disordered" evidence="1">
    <location>
        <begin position="97"/>
        <end position="131"/>
    </location>
</feature>
<protein>
    <submittedName>
        <fullName evidence="2">Uncharacterized protein</fullName>
    </submittedName>
</protein>
<name>A0A6A6P7T6_9PEZI</name>
<dbReference type="EMBL" id="MU001675">
    <property type="protein sequence ID" value="KAF2459493.1"/>
    <property type="molecule type" value="Genomic_DNA"/>
</dbReference>
<proteinExistence type="predicted"/>
<accession>A0A6A6P7T6</accession>
<evidence type="ECO:0000313" key="2">
    <source>
        <dbReference type="EMBL" id="KAF2459493.1"/>
    </source>
</evidence>
<keyword evidence="3" id="KW-1185">Reference proteome</keyword>
<evidence type="ECO:0000313" key="3">
    <source>
        <dbReference type="Proteomes" id="UP000799766"/>
    </source>
</evidence>
<feature type="compositionally biased region" description="Basic and acidic residues" evidence="1">
    <location>
        <begin position="111"/>
        <end position="122"/>
    </location>
</feature>
<organism evidence="2 3">
    <name type="scientific">Lineolata rhizophorae</name>
    <dbReference type="NCBI Taxonomy" id="578093"/>
    <lineage>
        <taxon>Eukaryota</taxon>
        <taxon>Fungi</taxon>
        <taxon>Dikarya</taxon>
        <taxon>Ascomycota</taxon>
        <taxon>Pezizomycotina</taxon>
        <taxon>Dothideomycetes</taxon>
        <taxon>Dothideomycetes incertae sedis</taxon>
        <taxon>Lineolatales</taxon>
        <taxon>Lineolataceae</taxon>
        <taxon>Lineolata</taxon>
    </lineage>
</organism>
<sequence length="131" mass="14850">MLLFTFGITYRCTHALKICRAAEYSLNLSELQRSYRTKAGIESDGDAIVNHAMHVPVQKRKPALTLKTPHLLPIVSLRLNKTARLKTAWLSCLQMPTSSAHGTSHHKEKKKRAESDILRGHQDLQACHKRK</sequence>